<feature type="compositionally biased region" description="Low complexity" evidence="1">
    <location>
        <begin position="490"/>
        <end position="501"/>
    </location>
</feature>
<feature type="compositionally biased region" description="Acidic residues" evidence="1">
    <location>
        <begin position="394"/>
        <end position="406"/>
    </location>
</feature>
<dbReference type="GeneID" id="14926106"/>
<dbReference type="RefSeq" id="XP_004367820.1">
    <property type="nucleotide sequence ID" value="XM_004367763.1"/>
</dbReference>
<evidence type="ECO:0000313" key="3">
    <source>
        <dbReference type="Proteomes" id="UP000011083"/>
    </source>
</evidence>
<dbReference type="KEGG" id="acan:ACA1_287640"/>
<proteinExistence type="predicted"/>
<feature type="compositionally biased region" description="Acidic residues" evidence="1">
    <location>
        <begin position="169"/>
        <end position="191"/>
    </location>
</feature>
<protein>
    <submittedName>
        <fullName evidence="2">Uncharacterized protein</fullName>
    </submittedName>
</protein>
<feature type="region of interest" description="Disordered" evidence="1">
    <location>
        <begin position="284"/>
        <end position="524"/>
    </location>
</feature>
<accession>L8HIP2</accession>
<feature type="region of interest" description="Disordered" evidence="1">
    <location>
        <begin position="207"/>
        <end position="270"/>
    </location>
</feature>
<dbReference type="AlphaFoldDB" id="L8HIP2"/>
<feature type="compositionally biased region" description="Basic and acidic residues" evidence="1">
    <location>
        <begin position="284"/>
        <end position="293"/>
    </location>
</feature>
<feature type="compositionally biased region" description="Basic residues" evidence="1">
    <location>
        <begin position="431"/>
        <end position="441"/>
    </location>
</feature>
<feature type="region of interest" description="Disordered" evidence="1">
    <location>
        <begin position="24"/>
        <end position="91"/>
    </location>
</feature>
<feature type="compositionally biased region" description="Basic residues" evidence="1">
    <location>
        <begin position="502"/>
        <end position="511"/>
    </location>
</feature>
<name>L8HIP2_ACACF</name>
<feature type="region of interest" description="Disordered" evidence="1">
    <location>
        <begin position="103"/>
        <end position="191"/>
    </location>
</feature>
<keyword evidence="3" id="KW-1185">Reference proteome</keyword>
<dbReference type="Proteomes" id="UP000011083">
    <property type="component" value="Unassembled WGS sequence"/>
</dbReference>
<reference evidence="2 3" key="1">
    <citation type="journal article" date="2013" name="Genome Biol.">
        <title>Genome of Acanthamoeba castellanii highlights extensive lateral gene transfer and early evolution of tyrosine kinase signaling.</title>
        <authorList>
            <person name="Clarke M."/>
            <person name="Lohan A.J."/>
            <person name="Liu B."/>
            <person name="Lagkouvardos I."/>
            <person name="Roy S."/>
            <person name="Zafar N."/>
            <person name="Bertelli C."/>
            <person name="Schilde C."/>
            <person name="Kianianmomeni A."/>
            <person name="Burglin T.R."/>
            <person name="Frech C."/>
            <person name="Turcotte B."/>
            <person name="Kopec K.O."/>
            <person name="Synnott J.M."/>
            <person name="Choo C."/>
            <person name="Paponov I."/>
            <person name="Finkler A."/>
            <person name="Soon Heng Tan C."/>
            <person name="Hutchins A.P."/>
            <person name="Weinmeier T."/>
            <person name="Rattei T."/>
            <person name="Chu J.S."/>
            <person name="Gimenez G."/>
            <person name="Irimia M."/>
            <person name="Rigden D.J."/>
            <person name="Fitzpatrick D.A."/>
            <person name="Lorenzo-Morales J."/>
            <person name="Bateman A."/>
            <person name="Chiu C.H."/>
            <person name="Tang P."/>
            <person name="Hegemann P."/>
            <person name="Fromm H."/>
            <person name="Raoult D."/>
            <person name="Greub G."/>
            <person name="Miranda-Saavedra D."/>
            <person name="Chen N."/>
            <person name="Nash P."/>
            <person name="Ginger M.L."/>
            <person name="Horn M."/>
            <person name="Schaap P."/>
            <person name="Caler L."/>
            <person name="Loftus B."/>
        </authorList>
    </citation>
    <scope>NUCLEOTIDE SEQUENCE [LARGE SCALE GENOMIC DNA]</scope>
    <source>
        <strain evidence="2 3">Neff</strain>
    </source>
</reference>
<feature type="compositionally biased region" description="Acidic residues" evidence="1">
    <location>
        <begin position="245"/>
        <end position="256"/>
    </location>
</feature>
<dbReference type="VEuPathDB" id="AmoebaDB:ACA1_287640"/>
<feature type="compositionally biased region" description="Low complexity" evidence="1">
    <location>
        <begin position="72"/>
        <end position="85"/>
    </location>
</feature>
<feature type="compositionally biased region" description="Low complexity" evidence="1">
    <location>
        <begin position="218"/>
        <end position="227"/>
    </location>
</feature>
<organism evidence="2 3">
    <name type="scientific">Acanthamoeba castellanii (strain ATCC 30010 / Neff)</name>
    <dbReference type="NCBI Taxonomy" id="1257118"/>
    <lineage>
        <taxon>Eukaryota</taxon>
        <taxon>Amoebozoa</taxon>
        <taxon>Discosea</taxon>
        <taxon>Longamoebia</taxon>
        <taxon>Centramoebida</taxon>
        <taxon>Acanthamoebidae</taxon>
        <taxon>Acanthamoeba</taxon>
    </lineage>
</organism>
<evidence type="ECO:0000256" key="1">
    <source>
        <dbReference type="SAM" id="MobiDB-lite"/>
    </source>
</evidence>
<evidence type="ECO:0000313" key="2">
    <source>
        <dbReference type="EMBL" id="ELR25065.1"/>
    </source>
</evidence>
<feature type="compositionally biased region" description="Acidic residues" evidence="1">
    <location>
        <begin position="446"/>
        <end position="464"/>
    </location>
</feature>
<gene>
    <name evidence="2" type="ORF">ACA1_287640</name>
</gene>
<dbReference type="EMBL" id="KB007805">
    <property type="protein sequence ID" value="ELR25065.1"/>
    <property type="molecule type" value="Genomic_DNA"/>
</dbReference>
<feature type="compositionally biased region" description="Low complexity" evidence="1">
    <location>
        <begin position="361"/>
        <end position="374"/>
    </location>
</feature>
<sequence>MEKQEVVAVIVLDESEEEELVQLEVHESERATTEGSVDLDGLATQQVEMNSSRDEDEDDEAFAPWPFKQRNKPPATTSRSASAAKPKADDFKALDEEELLADLFGAADDNRSQKLRKKRADEAEAPARKLRKTRSRERGVVHPKLNPLKITGGNAKAKPPSPVALDERGVEEEEKEEENALEDSVEDVEGEECPLCEQRFSADLLQAHVEAELEQRNPSAAGGQQAPRPQPPSRSGAGPGVEGVVLDDEEEEEIECSGDGGGPEGDKAECPFCQRHFRRGVELEEHVHHEMTLRENGGSGGASGEQARRGGAGECEGRRTVTRTRLPLVRQSSRKLPSSFGANDAPADGTLNSFFAKRAPASASSSSSSSSSGSVALVPDSQPARSQKRPATEGGEEGAEDEDNYDDVTFNFKPLWATQELPYDYQNQFNKQKKKRGRGAKKPAYEEEEEEQPVEVDLVEEIEEAATPPKRGGRGGGRGRGTGRGRSKASRTSSFSSASSTIKKKSWRGARRGGWGRGRAKRGG</sequence>